<comment type="subunit">
    <text evidence="5">Part of the 30S ribosomal subunit. Interacts with proteins S7 and S18. Binds to IF-3.</text>
</comment>
<keyword evidence="5" id="KW-0699">rRNA-binding</keyword>
<dbReference type="GO" id="GO:0019843">
    <property type="term" value="F:rRNA binding"/>
    <property type="evidence" value="ECO:0007669"/>
    <property type="project" value="UniProtKB-UniRule"/>
</dbReference>
<evidence type="ECO:0000256" key="3">
    <source>
        <dbReference type="ARBA" id="ARBA00023274"/>
    </source>
</evidence>
<dbReference type="InterPro" id="IPR001971">
    <property type="entry name" value="Ribosomal_uS11"/>
</dbReference>
<evidence type="ECO:0000313" key="7">
    <source>
        <dbReference type="EMBL" id="AGS33197.1"/>
    </source>
</evidence>
<dbReference type="Gene3D" id="3.30.420.80">
    <property type="entry name" value="Ribosomal protein S11"/>
    <property type="match status" value="1"/>
</dbReference>
<dbReference type="InterPro" id="IPR018102">
    <property type="entry name" value="Ribosomal_uS11_CS"/>
</dbReference>
<dbReference type="KEGG" id="ndl:NASALF_043"/>
<organism evidence="7 8">
    <name type="scientific">Candidatus Nasuia deltocephalinicola str. NAS-ALF</name>
    <dbReference type="NCBI Taxonomy" id="1343077"/>
    <lineage>
        <taxon>Bacteria</taxon>
        <taxon>Pseudomonadati</taxon>
        <taxon>Pseudomonadota</taxon>
        <taxon>Betaproteobacteria</taxon>
        <taxon>Candidatus Nasuia</taxon>
    </lineage>
</organism>
<dbReference type="Proteomes" id="UP000015382">
    <property type="component" value="Chromosome"/>
</dbReference>
<dbReference type="GO" id="GO:1990904">
    <property type="term" value="C:ribonucleoprotein complex"/>
    <property type="evidence" value="ECO:0007669"/>
    <property type="project" value="UniProtKB-KW"/>
</dbReference>
<dbReference type="GO" id="GO:0003735">
    <property type="term" value="F:structural constituent of ribosome"/>
    <property type="evidence" value="ECO:0007669"/>
    <property type="project" value="InterPro"/>
</dbReference>
<dbReference type="NCBIfam" id="NF003698">
    <property type="entry name" value="PRK05309.1"/>
    <property type="match status" value="1"/>
</dbReference>
<dbReference type="PANTHER" id="PTHR11759">
    <property type="entry name" value="40S RIBOSOMAL PROTEIN S14/30S RIBOSOMAL PROTEIN S11"/>
    <property type="match status" value="1"/>
</dbReference>
<reference evidence="7 8" key="1">
    <citation type="journal article" date="2013" name="Genome Biol. Evol.">
        <title>Small, smaller, smallest: the origins and evolution of ancient dual symbioses in a Phloem-feeding insect.</title>
        <authorList>
            <person name="Bennett G.M."/>
            <person name="Moran N.A."/>
        </authorList>
    </citation>
    <scope>NUCLEOTIDE SEQUENCE [LARGE SCALE GENOMIC DNA]</scope>
    <source>
        <strain evidence="7 8">ALF</strain>
    </source>
</reference>
<gene>
    <name evidence="5 7" type="primary">rpsK</name>
    <name evidence="7" type="ORF">NASALF_043</name>
</gene>
<dbReference type="HOGENOM" id="CLU_072439_5_3_4"/>
<dbReference type="PROSITE" id="PS00054">
    <property type="entry name" value="RIBOSOMAL_S11"/>
    <property type="match status" value="1"/>
</dbReference>
<dbReference type="Pfam" id="PF00411">
    <property type="entry name" value="Ribosomal_S11"/>
    <property type="match status" value="1"/>
</dbReference>
<protein>
    <recommendedName>
        <fullName evidence="4 5">Small ribosomal subunit protein uS11</fullName>
    </recommendedName>
</protein>
<evidence type="ECO:0000256" key="2">
    <source>
        <dbReference type="ARBA" id="ARBA00022980"/>
    </source>
</evidence>
<dbReference type="OrthoDB" id="9806415at2"/>
<keyword evidence="5" id="KW-0694">RNA-binding</keyword>
<evidence type="ECO:0000256" key="5">
    <source>
        <dbReference type="HAMAP-Rule" id="MF_01310"/>
    </source>
</evidence>
<keyword evidence="8" id="KW-1185">Reference proteome</keyword>
<dbReference type="GO" id="GO:0006412">
    <property type="term" value="P:translation"/>
    <property type="evidence" value="ECO:0007669"/>
    <property type="project" value="UniProtKB-UniRule"/>
</dbReference>
<dbReference type="SUPFAM" id="SSF53137">
    <property type="entry name" value="Translational machinery components"/>
    <property type="match status" value="1"/>
</dbReference>
<evidence type="ECO:0000256" key="1">
    <source>
        <dbReference type="ARBA" id="ARBA00006194"/>
    </source>
</evidence>
<evidence type="ECO:0000313" key="8">
    <source>
        <dbReference type="Proteomes" id="UP000015382"/>
    </source>
</evidence>
<dbReference type="HAMAP" id="MF_01310">
    <property type="entry name" value="Ribosomal_uS11"/>
    <property type="match status" value="1"/>
</dbReference>
<sequence length="138" mass="15524">MCLKVKKKKVKKNNKIQKRNKLKVRTIAHIHIFSSHNNTIITLTSKIGDTISWATSSSIGFKGCKKSIHYASQNASEKIGRTALNLGFKNVNLYIKGFGFGRDYALRGVFNSGIKVLSMHDITPIPHNGCKIKKIRRK</sequence>
<evidence type="ECO:0000256" key="6">
    <source>
        <dbReference type="RuleBase" id="RU003629"/>
    </source>
</evidence>
<dbReference type="AlphaFoldDB" id="S5SQC9"/>
<dbReference type="PIRSF" id="PIRSF002131">
    <property type="entry name" value="Ribosomal_S11"/>
    <property type="match status" value="1"/>
</dbReference>
<comment type="function">
    <text evidence="5">Located on the platform of the 30S subunit, it bridges several disparate RNA helices of the 16S rRNA. Forms part of the Shine-Dalgarno cleft in the 70S ribosome.</text>
</comment>
<keyword evidence="3 5" id="KW-0687">Ribonucleoprotein</keyword>
<dbReference type="PATRIC" id="fig|1343077.3.peg.53"/>
<comment type="similarity">
    <text evidence="1 5 6">Belongs to the universal ribosomal protein uS11 family.</text>
</comment>
<dbReference type="InterPro" id="IPR036967">
    <property type="entry name" value="Ribosomal_uS11_sf"/>
</dbReference>
<proteinExistence type="inferred from homology"/>
<dbReference type="GO" id="GO:0005840">
    <property type="term" value="C:ribosome"/>
    <property type="evidence" value="ECO:0007669"/>
    <property type="project" value="UniProtKB-KW"/>
</dbReference>
<evidence type="ECO:0000256" key="4">
    <source>
        <dbReference type="ARBA" id="ARBA00035160"/>
    </source>
</evidence>
<accession>S5SQC9</accession>
<keyword evidence="2 5" id="KW-0689">Ribosomal protein</keyword>
<name>S5SQC9_9PROT</name>
<dbReference type="EMBL" id="CP006059">
    <property type="protein sequence ID" value="AGS33197.1"/>
    <property type="molecule type" value="Genomic_DNA"/>
</dbReference>